<keyword evidence="5 7" id="KW-0472">Membrane</keyword>
<feature type="region of interest" description="Disordered" evidence="6">
    <location>
        <begin position="63"/>
        <end position="143"/>
    </location>
</feature>
<organism evidence="9">
    <name type="scientific">Jonesiaceae bacterium BS-20</name>
    <dbReference type="NCBI Taxonomy" id="3120821"/>
    <lineage>
        <taxon>Bacteria</taxon>
        <taxon>Bacillati</taxon>
        <taxon>Actinomycetota</taxon>
        <taxon>Actinomycetes</taxon>
        <taxon>Micrococcales</taxon>
        <taxon>Jonesiaceae</taxon>
    </lineage>
</organism>
<feature type="domain" description="Cardiolipin synthase N-terminal" evidence="8">
    <location>
        <begin position="12"/>
        <end position="54"/>
    </location>
</feature>
<proteinExistence type="predicted"/>
<evidence type="ECO:0000256" key="3">
    <source>
        <dbReference type="ARBA" id="ARBA00022692"/>
    </source>
</evidence>
<sequence length="143" mass="15550">MPRALFFLFVFALALYCVADVLSSDDHRRGGTPKFLWVIVACIPILGGVVWLVFISARKSALQQGAAPSSGSSAPYYGTRATGSRTGAPDDDPEFLWKLAAEQRRKREAEERRAKEQGQSSTDPDSDAPKKPEGDGPNPKPDN</sequence>
<name>A0AAU7DSS0_9MICO</name>
<keyword evidence="3 7" id="KW-0812">Transmembrane</keyword>
<protein>
    <submittedName>
        <fullName evidence="9">PLDc N-terminal domain-containing protein</fullName>
    </submittedName>
</protein>
<evidence type="ECO:0000256" key="5">
    <source>
        <dbReference type="ARBA" id="ARBA00023136"/>
    </source>
</evidence>
<evidence type="ECO:0000256" key="1">
    <source>
        <dbReference type="ARBA" id="ARBA00004651"/>
    </source>
</evidence>
<evidence type="ECO:0000256" key="4">
    <source>
        <dbReference type="ARBA" id="ARBA00022989"/>
    </source>
</evidence>
<evidence type="ECO:0000256" key="6">
    <source>
        <dbReference type="SAM" id="MobiDB-lite"/>
    </source>
</evidence>
<dbReference type="AlphaFoldDB" id="A0AAU7DSS0"/>
<keyword evidence="4 7" id="KW-1133">Transmembrane helix</keyword>
<evidence type="ECO:0000313" key="9">
    <source>
        <dbReference type="EMBL" id="XBH20725.1"/>
    </source>
</evidence>
<dbReference type="EMBL" id="CP146203">
    <property type="protein sequence ID" value="XBH20725.1"/>
    <property type="molecule type" value="Genomic_DNA"/>
</dbReference>
<evidence type="ECO:0000259" key="8">
    <source>
        <dbReference type="Pfam" id="PF13396"/>
    </source>
</evidence>
<dbReference type="InterPro" id="IPR027379">
    <property type="entry name" value="CLS_N"/>
</dbReference>
<reference evidence="9" key="1">
    <citation type="submission" date="2024-02" db="EMBL/GenBank/DDBJ databases">
        <title>Tomenella chthoni gen. nov. sp. nov., a member of the family Jonesiaceae isolated from bat guano.</title>
        <authorList>
            <person name="Miller S.L."/>
            <person name="King J."/>
            <person name="Sankaranarayanan K."/>
            <person name="Lawson P.A."/>
        </authorList>
    </citation>
    <scope>NUCLEOTIDE SEQUENCE</scope>
    <source>
        <strain evidence="9">BS-20</strain>
    </source>
</reference>
<comment type="subcellular location">
    <subcellularLocation>
        <location evidence="1">Cell membrane</location>
        <topology evidence="1">Multi-pass membrane protein</topology>
    </subcellularLocation>
</comment>
<evidence type="ECO:0000256" key="7">
    <source>
        <dbReference type="SAM" id="Phobius"/>
    </source>
</evidence>
<gene>
    <name evidence="9" type="ORF">V5R04_10855</name>
</gene>
<keyword evidence="2" id="KW-1003">Cell membrane</keyword>
<feature type="transmembrane region" description="Helical" evidence="7">
    <location>
        <begin position="35"/>
        <end position="54"/>
    </location>
</feature>
<feature type="compositionally biased region" description="Basic and acidic residues" evidence="6">
    <location>
        <begin position="101"/>
        <end position="116"/>
    </location>
</feature>
<dbReference type="GO" id="GO:0005886">
    <property type="term" value="C:plasma membrane"/>
    <property type="evidence" value="ECO:0007669"/>
    <property type="project" value="UniProtKB-SubCell"/>
</dbReference>
<feature type="compositionally biased region" description="Low complexity" evidence="6">
    <location>
        <begin position="63"/>
        <end position="75"/>
    </location>
</feature>
<dbReference type="Pfam" id="PF13396">
    <property type="entry name" value="PLDc_N"/>
    <property type="match status" value="1"/>
</dbReference>
<evidence type="ECO:0000256" key="2">
    <source>
        <dbReference type="ARBA" id="ARBA00022475"/>
    </source>
</evidence>
<accession>A0AAU7DSS0</accession>